<evidence type="ECO:0000256" key="1">
    <source>
        <dbReference type="ARBA" id="ARBA00002274"/>
    </source>
</evidence>
<dbReference type="PANTHER" id="PTHR42724">
    <property type="entry name" value="TETRAACYLDISACCHARIDE 4'-KINASE"/>
    <property type="match status" value="1"/>
</dbReference>
<evidence type="ECO:0000256" key="7">
    <source>
        <dbReference type="ARBA" id="ARBA00022679"/>
    </source>
</evidence>
<feature type="binding site" evidence="13">
    <location>
        <begin position="60"/>
        <end position="67"/>
    </location>
    <ligand>
        <name>ATP</name>
        <dbReference type="ChEBI" id="CHEBI:30616"/>
    </ligand>
</feature>
<keyword evidence="11 13" id="KW-0443">Lipid metabolism</keyword>
<evidence type="ECO:0000256" key="4">
    <source>
        <dbReference type="ARBA" id="ARBA00016436"/>
    </source>
</evidence>
<feature type="transmembrane region" description="Helical" evidence="14">
    <location>
        <begin position="20"/>
        <end position="39"/>
    </location>
</feature>
<evidence type="ECO:0000256" key="6">
    <source>
        <dbReference type="ARBA" id="ARBA00022556"/>
    </source>
</evidence>
<comment type="similarity">
    <text evidence="13">Belongs to the LpxK family.</text>
</comment>
<dbReference type="STRING" id="28176.CF66_2158"/>
<evidence type="ECO:0000256" key="10">
    <source>
        <dbReference type="ARBA" id="ARBA00022840"/>
    </source>
</evidence>
<gene>
    <name evidence="13 15" type="primary">lpxK</name>
    <name evidence="15" type="ORF">O1U_0258</name>
</gene>
<dbReference type="EMBL" id="AMSD01000001">
    <property type="protein sequence ID" value="EPE37796.1"/>
    <property type="molecule type" value="Genomic_DNA"/>
</dbReference>
<dbReference type="InterPro" id="IPR027417">
    <property type="entry name" value="P-loop_NTPase"/>
</dbReference>
<dbReference type="RefSeq" id="WP_016503594.1">
    <property type="nucleotide sequence ID" value="NZ_AMSD01000001.1"/>
</dbReference>
<organism evidence="15 16">
    <name type="scientific">Candidatus Photodesmus katoptron Akat1</name>
    <dbReference type="NCBI Taxonomy" id="1236703"/>
    <lineage>
        <taxon>Bacteria</taxon>
        <taxon>Pseudomonadati</taxon>
        <taxon>Pseudomonadota</taxon>
        <taxon>Gammaproteobacteria</taxon>
        <taxon>Vibrionales</taxon>
        <taxon>Vibrionaceae</taxon>
        <taxon>Candidatus Photodesmus</taxon>
    </lineage>
</organism>
<keyword evidence="9 13" id="KW-0418">Kinase</keyword>
<dbReference type="GO" id="GO:0009244">
    <property type="term" value="P:lipopolysaccharide core region biosynthetic process"/>
    <property type="evidence" value="ECO:0007669"/>
    <property type="project" value="TreeGrafter"/>
</dbReference>
<dbReference type="UniPathway" id="UPA00359">
    <property type="reaction ID" value="UER00482"/>
</dbReference>
<dbReference type="PANTHER" id="PTHR42724:SF1">
    <property type="entry name" value="TETRAACYLDISACCHARIDE 4'-KINASE, MITOCHONDRIAL-RELATED"/>
    <property type="match status" value="1"/>
</dbReference>
<dbReference type="GO" id="GO:0005886">
    <property type="term" value="C:plasma membrane"/>
    <property type="evidence" value="ECO:0007669"/>
    <property type="project" value="TreeGrafter"/>
</dbReference>
<sequence length="336" mass="38018">MIEHIWFKQNHPLKYLLWPILWFFSVFFYLVIIIRIFLYRSSIKKSYRPPVAVIVVGNIIVGGTGKTPFVIWLVNILKKRGFKPGVVSRGYGGNALKYPLIVEKTTLVQFCGDEPKLIQERTGAIVVVSPIRNDAVKVLLSLDIDVIISDDGLQHYALERDIEISIVDSIRRFGNNRLIPLGPLREPVTRLSKVDFIISNGGRVLENEISMKLKPSLAINLKTGKKVSVAELGKLVAFAGIGYPARFFHTLKELGAHLVATKSFSDHKTFQVKELDLISSQGTNLIMTEKDAIKCRCFAKEHWWYLPVSANFDIKDEQRIINKISEVVEFYGSSTT</sequence>
<keyword evidence="8 13" id="KW-0547">Nucleotide-binding</keyword>
<evidence type="ECO:0000256" key="12">
    <source>
        <dbReference type="ARBA" id="ARBA00029757"/>
    </source>
</evidence>
<accession>S3E0X3</accession>
<protein>
    <recommendedName>
        <fullName evidence="4 13">Tetraacyldisaccharide 4'-kinase</fullName>
        <ecNumber evidence="3 13">2.7.1.130</ecNumber>
    </recommendedName>
    <alternativeName>
        <fullName evidence="12 13">Lipid A 4'-kinase</fullName>
    </alternativeName>
</protein>
<keyword evidence="5 13" id="KW-0444">Lipid biosynthesis</keyword>
<comment type="caution">
    <text evidence="15">The sequence shown here is derived from an EMBL/GenBank/DDBJ whole genome shotgun (WGS) entry which is preliminary data.</text>
</comment>
<evidence type="ECO:0000256" key="3">
    <source>
        <dbReference type="ARBA" id="ARBA00012071"/>
    </source>
</evidence>
<dbReference type="Proteomes" id="UP000053688">
    <property type="component" value="Unassembled WGS sequence"/>
</dbReference>
<feature type="transmembrane region" description="Helical" evidence="14">
    <location>
        <begin position="51"/>
        <end position="74"/>
    </location>
</feature>
<keyword evidence="6 13" id="KW-0441">Lipid A biosynthesis</keyword>
<keyword evidence="14" id="KW-0472">Membrane</keyword>
<evidence type="ECO:0000256" key="14">
    <source>
        <dbReference type="SAM" id="Phobius"/>
    </source>
</evidence>
<dbReference type="EC" id="2.7.1.130" evidence="3 13"/>
<dbReference type="Pfam" id="PF02606">
    <property type="entry name" value="LpxK"/>
    <property type="match status" value="1"/>
</dbReference>
<comment type="pathway">
    <text evidence="2 13">Glycolipid biosynthesis; lipid IV(A) biosynthesis; lipid IV(A) from (3R)-3-hydroxytetradecanoyl-[acyl-carrier-protein] and UDP-N-acetyl-alpha-D-glucosamine: step 6/6.</text>
</comment>
<dbReference type="eggNOG" id="COG1663">
    <property type="taxonomic scope" value="Bacteria"/>
</dbReference>
<proteinExistence type="inferred from homology"/>
<comment type="function">
    <text evidence="1 13">Transfers the gamma-phosphate of ATP to the 4'-position of a tetraacyldisaccharide 1-phosphate intermediate (termed DS-1-P) to form tetraacyldisaccharide 1,4'-bis-phosphate (lipid IVA).</text>
</comment>
<dbReference type="InterPro" id="IPR003758">
    <property type="entry name" value="LpxK"/>
</dbReference>
<reference evidence="15 16" key="1">
    <citation type="journal article" date="2014" name="Environ. Microbiol.">
        <title>Genomic signatures of obligate host dependence in the luminous bacterial symbiont of a vertebrate.</title>
        <authorList>
            <person name="Hendry T.A."/>
            <person name="de Wet J.R."/>
            <person name="Dunlap P.V."/>
        </authorList>
    </citation>
    <scope>NUCLEOTIDE SEQUENCE [LARGE SCALE GENOMIC DNA]</scope>
    <source>
        <strain evidence="15 16">Akat1</strain>
    </source>
</reference>
<dbReference type="SUPFAM" id="SSF52540">
    <property type="entry name" value="P-loop containing nucleoside triphosphate hydrolases"/>
    <property type="match status" value="1"/>
</dbReference>
<dbReference type="GO" id="GO:0009245">
    <property type="term" value="P:lipid A biosynthetic process"/>
    <property type="evidence" value="ECO:0007669"/>
    <property type="project" value="UniProtKB-UniRule"/>
</dbReference>
<keyword evidence="16" id="KW-1185">Reference proteome</keyword>
<evidence type="ECO:0000313" key="15">
    <source>
        <dbReference type="EMBL" id="EPE37796.1"/>
    </source>
</evidence>
<name>S3E0X3_9GAMM</name>
<dbReference type="NCBIfam" id="TIGR00682">
    <property type="entry name" value="lpxK"/>
    <property type="match status" value="1"/>
</dbReference>
<evidence type="ECO:0000256" key="8">
    <source>
        <dbReference type="ARBA" id="ARBA00022741"/>
    </source>
</evidence>
<dbReference type="PATRIC" id="fig|1236703.3.peg.247"/>
<keyword evidence="14" id="KW-0812">Transmembrane</keyword>
<keyword evidence="10 13" id="KW-0067">ATP-binding</keyword>
<evidence type="ECO:0000256" key="13">
    <source>
        <dbReference type="HAMAP-Rule" id="MF_00409"/>
    </source>
</evidence>
<evidence type="ECO:0000256" key="5">
    <source>
        <dbReference type="ARBA" id="ARBA00022516"/>
    </source>
</evidence>
<evidence type="ECO:0000256" key="11">
    <source>
        <dbReference type="ARBA" id="ARBA00023098"/>
    </source>
</evidence>
<comment type="catalytic activity">
    <reaction evidence="13">
        <text>a lipid A disaccharide + ATP = a lipid IVA + ADP + H(+)</text>
        <dbReference type="Rhea" id="RHEA:67840"/>
        <dbReference type="ChEBI" id="CHEBI:15378"/>
        <dbReference type="ChEBI" id="CHEBI:30616"/>
        <dbReference type="ChEBI" id="CHEBI:176343"/>
        <dbReference type="ChEBI" id="CHEBI:176425"/>
        <dbReference type="ChEBI" id="CHEBI:456216"/>
        <dbReference type="EC" id="2.7.1.130"/>
    </reaction>
</comment>
<dbReference type="HAMAP" id="MF_00409">
    <property type="entry name" value="LpxK"/>
    <property type="match status" value="1"/>
</dbReference>
<evidence type="ECO:0000256" key="9">
    <source>
        <dbReference type="ARBA" id="ARBA00022777"/>
    </source>
</evidence>
<keyword evidence="7 13" id="KW-0808">Transferase</keyword>
<evidence type="ECO:0000256" key="2">
    <source>
        <dbReference type="ARBA" id="ARBA00004870"/>
    </source>
</evidence>
<dbReference type="GO" id="GO:0005524">
    <property type="term" value="F:ATP binding"/>
    <property type="evidence" value="ECO:0007669"/>
    <property type="project" value="UniProtKB-UniRule"/>
</dbReference>
<keyword evidence="14" id="KW-1133">Transmembrane helix</keyword>
<dbReference type="GO" id="GO:0009029">
    <property type="term" value="F:lipid-A 4'-kinase activity"/>
    <property type="evidence" value="ECO:0007669"/>
    <property type="project" value="UniProtKB-UniRule"/>
</dbReference>
<dbReference type="AlphaFoldDB" id="S3E0X3"/>
<evidence type="ECO:0000313" key="16">
    <source>
        <dbReference type="Proteomes" id="UP000053688"/>
    </source>
</evidence>